<protein>
    <submittedName>
        <fullName evidence="1">Ankyrin repeat-containing protein</fullName>
    </submittedName>
</protein>
<dbReference type="Pfam" id="PF12796">
    <property type="entry name" value="Ank_2"/>
    <property type="match status" value="1"/>
</dbReference>
<dbReference type="SUPFAM" id="SSF140860">
    <property type="entry name" value="Pseudo ankyrin repeat-like"/>
    <property type="match status" value="1"/>
</dbReference>
<dbReference type="InterPro" id="IPR036770">
    <property type="entry name" value="Ankyrin_rpt-contain_sf"/>
</dbReference>
<sequence>MKNNCLILIFYLKIKIKYTLMNKKYYMILDKNHENNFKKYTTGLNIIDQYKESDKWFYLSEIKTIEIHIKSGGYYFCEVFLPGGNPFFETIKNSEGQIYGANMIIVGTPMKLSKYQTWKYIVSLGVNITPRIVRKCIIKGYDKVLDYFIAENLYPYVKSISNYYYDCIYKGGYLDAVIKRIKTLKDVSGPACIAADFGHYHIVKYLLRKRGKYIQDLNKIALYACKNGHLAIVKYLVKLGVNIRFGNDVMIRVSCNCQRYNVLKYLLKIDNTIINFIDKNDPYNFKLFLAEEKSISPDYGFHHYNQLYPDILPEEEIPYTGSIRKIIKKYDFTSKIKIKSYKILYKRNSIRGCFSYYHPDSKEYNYHNKDNPFKKYFNYFGIYDEESCRLKISENYHNLGIIFDMDQEN</sequence>
<dbReference type="Gene3D" id="1.25.40.20">
    <property type="entry name" value="Ankyrin repeat-containing domain"/>
    <property type="match status" value="1"/>
</dbReference>
<dbReference type="EMBL" id="MN175499">
    <property type="protein sequence ID" value="QID05784.1"/>
    <property type="molecule type" value="Genomic_DNA"/>
</dbReference>
<reference evidence="1" key="1">
    <citation type="submission" date="2019-07" db="EMBL/GenBank/DDBJ databases">
        <title>The discovery of a new lineage B mimivirus raises questions about particles surface fibrils.</title>
        <authorList>
            <person name="Silva L.K.S."/>
            <person name="Rodrigues R.A.L."/>
            <person name="Andrade A.C.S.P."/>
            <person name="Hikida H."/>
            <person name="Andreani J."/>
            <person name="Levasseur A."/>
            <person name="La Scola B."/>
            <person name="Abrahao J.S."/>
        </authorList>
    </citation>
    <scope>NUCLEOTIDE SEQUENCE</scope>
    <source>
        <strain evidence="1">B60</strain>
    </source>
</reference>
<name>A0A6G6AAC2_9VIRU</name>
<evidence type="ECO:0000313" key="1">
    <source>
        <dbReference type="EMBL" id="QID05784.1"/>
    </source>
</evidence>
<accession>A0A6G6AAC2</accession>
<organism evidence="1">
    <name type="scientific">Borely moumouvirus</name>
    <dbReference type="NCBI Taxonomy" id="2712067"/>
    <lineage>
        <taxon>Viruses</taxon>
        <taxon>Varidnaviria</taxon>
        <taxon>Bamfordvirae</taxon>
        <taxon>Nucleocytoviricota</taxon>
        <taxon>Megaviricetes</taxon>
        <taxon>Imitervirales</taxon>
        <taxon>Mimiviridae</taxon>
        <taxon>Megamimivirinae</taxon>
        <taxon>Moumouvirus</taxon>
    </lineage>
</organism>
<dbReference type="InterPro" id="IPR002110">
    <property type="entry name" value="Ankyrin_rpt"/>
</dbReference>
<proteinExistence type="predicted"/>